<feature type="domain" description="CFEM" evidence="11">
    <location>
        <begin position="1"/>
        <end position="80"/>
    </location>
</feature>
<keyword evidence="5" id="KW-0472">Membrane</keyword>
<keyword evidence="13" id="KW-1185">Reference proteome</keyword>
<reference evidence="12 13" key="1">
    <citation type="submission" date="2015-07" db="EMBL/GenBank/DDBJ databases">
        <title>Emmonsia species relationships and genome sequence.</title>
        <authorList>
            <person name="Cuomo C.A."/>
            <person name="Schwartz I.S."/>
            <person name="Kenyon C."/>
            <person name="de Hoog G.S."/>
            <person name="Govender N.P."/>
            <person name="Botha A."/>
            <person name="Moreno L."/>
            <person name="de Vries M."/>
            <person name="Munoz J.F."/>
            <person name="Stielow J.B."/>
        </authorList>
    </citation>
    <scope>NUCLEOTIDE SEQUENCE [LARGE SCALE GENOMIC DNA]</scope>
    <source>
        <strain evidence="12 13">CBS 136260</strain>
    </source>
</reference>
<dbReference type="Proteomes" id="UP000091918">
    <property type="component" value="Unassembled WGS sequence"/>
</dbReference>
<dbReference type="PROSITE" id="PS52012">
    <property type="entry name" value="CFEM"/>
    <property type="match status" value="1"/>
</dbReference>
<comment type="subcellular location">
    <subcellularLocation>
        <location evidence="1">Membrane</location>
        <topology evidence="1">Lipid-anchor</topology>
        <topology evidence="1">GPI-anchor</topology>
    </subcellularLocation>
    <subcellularLocation>
        <location evidence="2">Secreted</location>
    </subcellularLocation>
</comment>
<dbReference type="GO" id="GO:0005576">
    <property type="term" value="C:extracellular region"/>
    <property type="evidence" value="ECO:0007669"/>
    <property type="project" value="UniProtKB-SubCell"/>
</dbReference>
<evidence type="ECO:0000256" key="7">
    <source>
        <dbReference type="ARBA" id="ARBA00023157"/>
    </source>
</evidence>
<gene>
    <name evidence="12" type="ORF">ACJ72_07791</name>
</gene>
<comment type="similarity">
    <text evidence="3">Belongs to the RBT5 family.</text>
</comment>
<dbReference type="GO" id="GO:0098552">
    <property type="term" value="C:side of membrane"/>
    <property type="evidence" value="ECO:0007669"/>
    <property type="project" value="UniProtKB-KW"/>
</dbReference>
<evidence type="ECO:0000313" key="13">
    <source>
        <dbReference type="Proteomes" id="UP000091918"/>
    </source>
</evidence>
<evidence type="ECO:0000313" key="12">
    <source>
        <dbReference type="EMBL" id="OAX77905.1"/>
    </source>
</evidence>
<comment type="caution">
    <text evidence="12">The sequence shown here is derived from an EMBL/GenBank/DDBJ whole genome shotgun (WGS) entry which is preliminary data.</text>
</comment>
<feature type="disulfide bond" evidence="9">
    <location>
        <begin position="45"/>
        <end position="52"/>
    </location>
</feature>
<dbReference type="OrthoDB" id="3767534at2759"/>
<keyword evidence="4" id="KW-0964">Secreted</keyword>
<feature type="chain" id="PRO_5008598093" description="CFEM domain-containing protein" evidence="10">
    <location>
        <begin position="23"/>
        <end position="80"/>
    </location>
</feature>
<keyword evidence="9" id="KW-0479">Metal-binding</keyword>
<keyword evidence="7 9" id="KW-1015">Disulfide bond</keyword>
<dbReference type="Pfam" id="PF05730">
    <property type="entry name" value="CFEM"/>
    <property type="match status" value="1"/>
</dbReference>
<evidence type="ECO:0000256" key="9">
    <source>
        <dbReference type="PROSITE-ProRule" id="PRU01356"/>
    </source>
</evidence>
<keyword evidence="9" id="KW-0349">Heme</keyword>
<proteinExistence type="inferred from homology"/>
<evidence type="ECO:0000256" key="10">
    <source>
        <dbReference type="SAM" id="SignalP"/>
    </source>
</evidence>
<dbReference type="GO" id="GO:0046872">
    <property type="term" value="F:metal ion binding"/>
    <property type="evidence" value="ECO:0007669"/>
    <property type="project" value="UniProtKB-UniRule"/>
</dbReference>
<protein>
    <recommendedName>
        <fullName evidence="11">CFEM domain-containing protein</fullName>
    </recommendedName>
</protein>
<dbReference type="EMBL" id="LGUA01001928">
    <property type="protein sequence ID" value="OAX77905.1"/>
    <property type="molecule type" value="Genomic_DNA"/>
</dbReference>
<keyword evidence="5" id="KW-0325">Glycoprotein</keyword>
<dbReference type="InterPro" id="IPR008427">
    <property type="entry name" value="Extracellular_membr_CFEM_dom"/>
</dbReference>
<feature type="signal peptide" evidence="10">
    <location>
        <begin position="1"/>
        <end position="22"/>
    </location>
</feature>
<keyword evidence="9" id="KW-0408">Iron</keyword>
<dbReference type="AlphaFoldDB" id="A0A1B7NM80"/>
<evidence type="ECO:0000256" key="1">
    <source>
        <dbReference type="ARBA" id="ARBA00004589"/>
    </source>
</evidence>
<organism evidence="12 13">
    <name type="scientific">Emergomyces africanus</name>
    <dbReference type="NCBI Taxonomy" id="1955775"/>
    <lineage>
        <taxon>Eukaryota</taxon>
        <taxon>Fungi</taxon>
        <taxon>Dikarya</taxon>
        <taxon>Ascomycota</taxon>
        <taxon>Pezizomycotina</taxon>
        <taxon>Eurotiomycetes</taxon>
        <taxon>Eurotiomycetidae</taxon>
        <taxon>Onygenales</taxon>
        <taxon>Ajellomycetaceae</taxon>
        <taxon>Emergomyces</taxon>
    </lineage>
</organism>
<keyword evidence="8" id="KW-0449">Lipoprotein</keyword>
<name>A0A1B7NM80_9EURO</name>
<feature type="binding site" description="axial binding residue" evidence="9">
    <location>
        <position position="49"/>
    </location>
    <ligand>
        <name>heme</name>
        <dbReference type="ChEBI" id="CHEBI:30413"/>
    </ligand>
    <ligandPart>
        <name>Fe</name>
        <dbReference type="ChEBI" id="CHEBI:18248"/>
    </ligandPart>
</feature>
<feature type="non-terminal residue" evidence="12">
    <location>
        <position position="80"/>
    </location>
</feature>
<dbReference type="STRING" id="1658172.A0A1B7NM80"/>
<evidence type="ECO:0000256" key="8">
    <source>
        <dbReference type="ARBA" id="ARBA00023288"/>
    </source>
</evidence>
<comment type="caution">
    <text evidence="9">Lacks conserved residue(s) required for the propagation of feature annotation.</text>
</comment>
<evidence type="ECO:0000256" key="6">
    <source>
        <dbReference type="ARBA" id="ARBA00022729"/>
    </source>
</evidence>
<evidence type="ECO:0000256" key="4">
    <source>
        <dbReference type="ARBA" id="ARBA00022525"/>
    </source>
</evidence>
<accession>A0A1B7NM80</accession>
<keyword evidence="6 10" id="KW-0732">Signal</keyword>
<evidence type="ECO:0000256" key="3">
    <source>
        <dbReference type="ARBA" id="ARBA00010031"/>
    </source>
</evidence>
<evidence type="ECO:0000259" key="11">
    <source>
        <dbReference type="PROSITE" id="PS52012"/>
    </source>
</evidence>
<sequence length="80" mass="8928">MKSNTILLALPTLLTFLIQVHGQADFQMPECALPCQDAVGQVTHCRTDDYKCICSEHNFEKIQKAATPCVLKNCKTFAEL</sequence>
<evidence type="ECO:0000256" key="2">
    <source>
        <dbReference type="ARBA" id="ARBA00004613"/>
    </source>
</evidence>
<keyword evidence="5" id="KW-0336">GPI-anchor</keyword>
<evidence type="ECO:0000256" key="5">
    <source>
        <dbReference type="ARBA" id="ARBA00022622"/>
    </source>
</evidence>